<feature type="transmembrane region" description="Helical" evidence="6">
    <location>
        <begin position="147"/>
        <end position="169"/>
    </location>
</feature>
<dbReference type="EMBL" id="AZBU02000003">
    <property type="protein sequence ID" value="TKR89222.1"/>
    <property type="molecule type" value="Genomic_DNA"/>
</dbReference>
<dbReference type="Pfam" id="PF07782">
    <property type="entry name" value="DC_STAMP"/>
    <property type="match status" value="1"/>
</dbReference>
<organism evidence="8 9">
    <name type="scientific">Steinernema carpocapsae</name>
    <name type="common">Entomopathogenic nematode</name>
    <dbReference type="NCBI Taxonomy" id="34508"/>
    <lineage>
        <taxon>Eukaryota</taxon>
        <taxon>Metazoa</taxon>
        <taxon>Ecdysozoa</taxon>
        <taxon>Nematoda</taxon>
        <taxon>Chromadorea</taxon>
        <taxon>Rhabditida</taxon>
        <taxon>Tylenchina</taxon>
        <taxon>Panagrolaimomorpha</taxon>
        <taxon>Strongyloidoidea</taxon>
        <taxon>Steinernematidae</taxon>
        <taxon>Steinernema</taxon>
    </lineage>
</organism>
<dbReference type="Proteomes" id="UP000298663">
    <property type="component" value="Unassembled WGS sequence"/>
</dbReference>
<keyword evidence="4 6" id="KW-0472">Membrane</keyword>
<feature type="compositionally biased region" description="Basic residues" evidence="5">
    <location>
        <begin position="820"/>
        <end position="831"/>
    </location>
</feature>
<feature type="transmembrane region" description="Helical" evidence="6">
    <location>
        <begin position="646"/>
        <end position="665"/>
    </location>
</feature>
<dbReference type="PANTHER" id="PTHR21041:SF9">
    <property type="entry name" value="DENDRITIC CELL-SPECIFIC TRANSMEMBRANE PROTEIN-LIKE DOMAIN-CONTAINING PROTEIN"/>
    <property type="match status" value="1"/>
</dbReference>
<keyword evidence="9" id="KW-1185">Reference proteome</keyword>
<dbReference type="InterPro" id="IPR051856">
    <property type="entry name" value="CSR-E3_Ligase_Protein"/>
</dbReference>
<feature type="domain" description="Dendritic cell-specific transmembrane protein-like" evidence="7">
    <location>
        <begin position="495"/>
        <end position="688"/>
    </location>
</feature>
<evidence type="ECO:0000256" key="6">
    <source>
        <dbReference type="SAM" id="Phobius"/>
    </source>
</evidence>
<dbReference type="InterPro" id="IPR012858">
    <property type="entry name" value="DC_STAMP-like"/>
</dbReference>
<dbReference type="STRING" id="34508.A0A4U5P030"/>
<evidence type="ECO:0000259" key="7">
    <source>
        <dbReference type="Pfam" id="PF07782"/>
    </source>
</evidence>
<feature type="compositionally biased region" description="Low complexity" evidence="5">
    <location>
        <begin position="809"/>
        <end position="819"/>
    </location>
</feature>
<dbReference type="AlphaFoldDB" id="A0A4U5P030"/>
<comment type="caution">
    <text evidence="8">The sequence shown here is derived from an EMBL/GenBank/DDBJ whole genome shotgun (WGS) entry which is preliminary data.</text>
</comment>
<evidence type="ECO:0000256" key="5">
    <source>
        <dbReference type="SAM" id="MobiDB-lite"/>
    </source>
</evidence>
<name>A0A4U5P030_STECR</name>
<feature type="transmembrane region" description="Helical" evidence="6">
    <location>
        <begin position="546"/>
        <end position="571"/>
    </location>
</feature>
<keyword evidence="3 6" id="KW-1133">Transmembrane helix</keyword>
<proteinExistence type="predicted"/>
<sequence length="831" mass="95823">MPPFPCLARAFFGPPCTCPSSIQYRVSTKSRHYLHKNSITLSHLILLQQHHLDRSFRSSQQFQASPAMPFRAAFFAKQKAHAKLRAFFREEENVRLVLKGENIKKSFGEKCTKFFSNIFPPLKGEGRPPPRTLYEKIFWEGTFQNTLLKYVALFIACQSVGTLFITTLIAKYPHIPGYVPVSLSMFTQIITILVFIFPFVRSVFLLAMPSLSTSKLRKLALVMMMGWAFQSSAQNISRNVSEASKSINCVQEVQHQAMRDLMSGAQNMGAKMLDPKQTEALITEIEEGPMNKVLKFMKKMQDACSKFQQMQAKMISFYDNVAYECGLWMRQPFTWCEQAFETFSDACNWEKISWICNNVQPVKKVICASFRHYGQFCYMSRMAKDYANQGLSKITEYVKEHTIERLRHTFAFKLTHGLYNVKGIKIHVVAAHEANVTSSIDKKAILRKVKEDLDMFDFVSKIMSLIYDNYIIVVMVWPFIAAVKYAIKYITHESYDNHYITAAFKKIDQKREKIGETAILPLTPNEHKKYIMPTFKRMFPPEKVKVVINLSFTLFQALIPFILGIIDYFTYEAVYQSWLFFHKETTKANEDSMYVLNVEGKGALASMFKNVLDVVEPVNKGLKTKVDIWRQCFIEPNPPNFKLYKLMFMMFCMSIVMCVLEVYALRLRQWIAGRCYPDRRNVRAMWLYIKIMDERKTVLADCMRLSMRNLTGNNIIKDVKEGRGNLIQQALPSFAKDHHSCTRCGRIDLVLNDAGNVRVCVQCNALYCVDCITVMKKCSFEESDSDYEDLIEDYLNMMDQNAPTPAVAPTVALRRPSPARAHRRPSPARAS</sequence>
<protein>
    <recommendedName>
        <fullName evidence="7">Dendritic cell-specific transmembrane protein-like domain-containing protein</fullName>
    </recommendedName>
</protein>
<dbReference type="OrthoDB" id="5985669at2759"/>
<keyword evidence="2 6" id="KW-0812">Transmembrane</keyword>
<reference evidence="8 9" key="2">
    <citation type="journal article" date="2019" name="G3 (Bethesda)">
        <title>Hybrid Assembly of the Genome of the Entomopathogenic Nematode Steinernema carpocapsae Identifies the X-Chromosome.</title>
        <authorList>
            <person name="Serra L."/>
            <person name="Macchietto M."/>
            <person name="Macias-Munoz A."/>
            <person name="McGill C.J."/>
            <person name="Rodriguez I.M."/>
            <person name="Rodriguez B."/>
            <person name="Murad R."/>
            <person name="Mortazavi A."/>
        </authorList>
    </citation>
    <scope>NUCLEOTIDE SEQUENCE [LARGE SCALE GENOMIC DNA]</scope>
    <source>
        <strain evidence="8 9">ALL</strain>
    </source>
</reference>
<reference evidence="8 9" key="1">
    <citation type="journal article" date="2015" name="Genome Biol.">
        <title>Comparative genomics of Steinernema reveals deeply conserved gene regulatory networks.</title>
        <authorList>
            <person name="Dillman A.R."/>
            <person name="Macchietto M."/>
            <person name="Porter C.F."/>
            <person name="Rogers A."/>
            <person name="Williams B."/>
            <person name="Antoshechkin I."/>
            <person name="Lee M.M."/>
            <person name="Goodwin Z."/>
            <person name="Lu X."/>
            <person name="Lewis E.E."/>
            <person name="Goodrich-Blair H."/>
            <person name="Stock S.P."/>
            <person name="Adams B.J."/>
            <person name="Sternberg P.W."/>
            <person name="Mortazavi A."/>
        </authorList>
    </citation>
    <scope>NUCLEOTIDE SEQUENCE [LARGE SCALE GENOMIC DNA]</scope>
    <source>
        <strain evidence="8 9">ALL</strain>
    </source>
</reference>
<gene>
    <name evidence="8" type="ORF">L596_013358</name>
</gene>
<accession>A0A4U5P030</accession>
<evidence type="ECO:0000313" key="8">
    <source>
        <dbReference type="EMBL" id="TKR89222.1"/>
    </source>
</evidence>
<dbReference type="Pfam" id="PF26039">
    <property type="entry name" value="Dcst2"/>
    <property type="match status" value="1"/>
</dbReference>
<feature type="transmembrane region" description="Helical" evidence="6">
    <location>
        <begin position="470"/>
        <end position="487"/>
    </location>
</feature>
<dbReference type="PANTHER" id="PTHR21041">
    <property type="entry name" value="DENDRITIC CELL-SPECIFIC TRANSMEMBRANE PROTEIN"/>
    <property type="match status" value="1"/>
</dbReference>
<feature type="region of interest" description="Disordered" evidence="5">
    <location>
        <begin position="809"/>
        <end position="831"/>
    </location>
</feature>
<evidence type="ECO:0000256" key="3">
    <source>
        <dbReference type="ARBA" id="ARBA00022989"/>
    </source>
</evidence>
<evidence type="ECO:0000256" key="2">
    <source>
        <dbReference type="ARBA" id="ARBA00022692"/>
    </source>
</evidence>
<evidence type="ECO:0000313" key="9">
    <source>
        <dbReference type="Proteomes" id="UP000298663"/>
    </source>
</evidence>
<comment type="subcellular location">
    <subcellularLocation>
        <location evidence="1">Membrane</location>
        <topology evidence="1">Multi-pass membrane protein</topology>
    </subcellularLocation>
</comment>
<evidence type="ECO:0000256" key="1">
    <source>
        <dbReference type="ARBA" id="ARBA00004141"/>
    </source>
</evidence>
<evidence type="ECO:0000256" key="4">
    <source>
        <dbReference type="ARBA" id="ARBA00023136"/>
    </source>
</evidence>
<dbReference type="GO" id="GO:0016020">
    <property type="term" value="C:membrane"/>
    <property type="evidence" value="ECO:0007669"/>
    <property type="project" value="UniProtKB-SubCell"/>
</dbReference>